<sequence length="114" mass="12451">MSKMHENQVDLVSLGRSLNEVVRIDGQVTTGKAPIAAIDEAEGLHGADNICTIKSPRPYAFGTAFGRNDKPQCGDQLIAHKGATPSDLLRRRARKGEPASNKTRRRISRSICVR</sequence>
<evidence type="ECO:0000256" key="1">
    <source>
        <dbReference type="SAM" id="MobiDB-lite"/>
    </source>
</evidence>
<proteinExistence type="predicted"/>
<reference evidence="2 3" key="1">
    <citation type="journal article" date="2020" name="Arch. Microbiol.">
        <title>Bradyrhizobium uaiense sp. nov., a new highly efficient cowpea symbiont.</title>
        <authorList>
            <person name="Cabral Michel D."/>
            <person name="Azarias Guimaraes A."/>
            <person name="Martins da Costa E."/>
            <person name="Soares de Carvalho T."/>
            <person name="Balsanelli E."/>
            <person name="Willems A."/>
            <person name="Maltempi de Souza E."/>
            <person name="de Souza Moreira F.M."/>
        </authorList>
    </citation>
    <scope>NUCLEOTIDE SEQUENCE [LARGE SCALE GENOMIC DNA]</scope>
    <source>
        <strain evidence="2 3">UFLA 03-164</strain>
    </source>
</reference>
<feature type="region of interest" description="Disordered" evidence="1">
    <location>
        <begin position="80"/>
        <end position="109"/>
    </location>
</feature>
<dbReference type="Proteomes" id="UP000468531">
    <property type="component" value="Unassembled WGS sequence"/>
</dbReference>
<keyword evidence="3" id="KW-1185">Reference proteome</keyword>
<evidence type="ECO:0000313" key="2">
    <source>
        <dbReference type="EMBL" id="NEU94271.1"/>
    </source>
</evidence>
<accession>A0A6P1B9F6</accession>
<evidence type="ECO:0000313" key="3">
    <source>
        <dbReference type="Proteomes" id="UP000468531"/>
    </source>
</evidence>
<gene>
    <name evidence="2" type="ORF">FNJ47_00115</name>
</gene>
<organism evidence="2 3">
    <name type="scientific">Bradyrhizobium uaiense</name>
    <dbReference type="NCBI Taxonomy" id="2594946"/>
    <lineage>
        <taxon>Bacteria</taxon>
        <taxon>Pseudomonadati</taxon>
        <taxon>Pseudomonadota</taxon>
        <taxon>Alphaproteobacteria</taxon>
        <taxon>Hyphomicrobiales</taxon>
        <taxon>Nitrobacteraceae</taxon>
        <taxon>Bradyrhizobium</taxon>
    </lineage>
</organism>
<dbReference type="AlphaFoldDB" id="A0A6P1B9F6"/>
<comment type="caution">
    <text evidence="2">The sequence shown here is derived from an EMBL/GenBank/DDBJ whole genome shotgun (WGS) entry which is preliminary data.</text>
</comment>
<protein>
    <submittedName>
        <fullName evidence="2">Uncharacterized protein</fullName>
    </submittedName>
</protein>
<name>A0A6P1B9F6_9BRAD</name>
<dbReference type="EMBL" id="VKHP01000001">
    <property type="protein sequence ID" value="NEU94271.1"/>
    <property type="molecule type" value="Genomic_DNA"/>
</dbReference>